<evidence type="ECO:0000256" key="1">
    <source>
        <dbReference type="SAM" id="MobiDB-lite"/>
    </source>
</evidence>
<reference evidence="2" key="2">
    <citation type="submission" date="2021-02" db="EMBL/GenBank/DDBJ databases">
        <authorList>
            <person name="Kimball J.A."/>
            <person name="Haas M.W."/>
            <person name="Macchietto M."/>
            <person name="Kono T."/>
            <person name="Duquette J."/>
            <person name="Shao M."/>
        </authorList>
    </citation>
    <scope>NUCLEOTIDE SEQUENCE</scope>
    <source>
        <tissue evidence="2">Fresh leaf tissue</tissue>
    </source>
</reference>
<organism evidence="2 3">
    <name type="scientific">Zizania palustris</name>
    <name type="common">Northern wild rice</name>
    <dbReference type="NCBI Taxonomy" id="103762"/>
    <lineage>
        <taxon>Eukaryota</taxon>
        <taxon>Viridiplantae</taxon>
        <taxon>Streptophyta</taxon>
        <taxon>Embryophyta</taxon>
        <taxon>Tracheophyta</taxon>
        <taxon>Spermatophyta</taxon>
        <taxon>Magnoliopsida</taxon>
        <taxon>Liliopsida</taxon>
        <taxon>Poales</taxon>
        <taxon>Poaceae</taxon>
        <taxon>BOP clade</taxon>
        <taxon>Oryzoideae</taxon>
        <taxon>Oryzeae</taxon>
        <taxon>Zizaniinae</taxon>
        <taxon>Zizania</taxon>
    </lineage>
</organism>
<proteinExistence type="predicted"/>
<evidence type="ECO:0000313" key="3">
    <source>
        <dbReference type="Proteomes" id="UP000729402"/>
    </source>
</evidence>
<sequence>MPPVPPSPCRAHAPPCSLPRRAGCHHAAPPPPPAPRSRSRAQSLRTAPPPPRRCSCSLPVPPALPCSSRSSLVGRPRRLLPCPFHRSSPSRLAAVPCLCRVPLVACLPASSLQQEETKDDGHCPSPFGSNQ</sequence>
<feature type="region of interest" description="Disordered" evidence="1">
    <location>
        <begin position="20"/>
        <end position="54"/>
    </location>
</feature>
<gene>
    <name evidence="2" type="ORF">GUJ93_ZPchr0009g265</name>
</gene>
<accession>A0A8J5V466</accession>
<feature type="region of interest" description="Disordered" evidence="1">
    <location>
        <begin position="111"/>
        <end position="131"/>
    </location>
</feature>
<reference evidence="2" key="1">
    <citation type="journal article" date="2021" name="bioRxiv">
        <title>Whole Genome Assembly and Annotation of Northern Wild Rice, Zizania palustris L., Supports a Whole Genome Duplication in the Zizania Genus.</title>
        <authorList>
            <person name="Haas M."/>
            <person name="Kono T."/>
            <person name="Macchietto M."/>
            <person name="Millas R."/>
            <person name="McGilp L."/>
            <person name="Shao M."/>
            <person name="Duquette J."/>
            <person name="Hirsch C.N."/>
            <person name="Kimball J."/>
        </authorList>
    </citation>
    <scope>NUCLEOTIDE SEQUENCE</scope>
    <source>
        <tissue evidence="2">Fresh leaf tissue</tissue>
    </source>
</reference>
<dbReference type="EMBL" id="JAAALK010000289">
    <property type="protein sequence ID" value="KAG8050625.1"/>
    <property type="molecule type" value="Genomic_DNA"/>
</dbReference>
<dbReference type="Proteomes" id="UP000729402">
    <property type="component" value="Unassembled WGS sequence"/>
</dbReference>
<comment type="caution">
    <text evidence="2">The sequence shown here is derived from an EMBL/GenBank/DDBJ whole genome shotgun (WGS) entry which is preliminary data.</text>
</comment>
<protein>
    <submittedName>
        <fullName evidence="2">Uncharacterized protein</fullName>
    </submittedName>
</protein>
<evidence type="ECO:0000313" key="2">
    <source>
        <dbReference type="EMBL" id="KAG8050625.1"/>
    </source>
</evidence>
<dbReference type="AlphaFoldDB" id="A0A8J5V466"/>
<keyword evidence="3" id="KW-1185">Reference proteome</keyword>
<name>A0A8J5V466_ZIZPA</name>